<dbReference type="GO" id="GO:0008270">
    <property type="term" value="F:zinc ion binding"/>
    <property type="evidence" value="ECO:0007669"/>
    <property type="project" value="UniProtKB-KW"/>
</dbReference>
<dbReference type="InterPro" id="IPR039780">
    <property type="entry name" value="Mot2"/>
</dbReference>
<keyword evidence="3 8" id="KW-0863">Zinc-finger</keyword>
<dbReference type="EMBL" id="BABT02000052">
    <property type="protein sequence ID" value="GAA94926.1"/>
    <property type="molecule type" value="Genomic_DNA"/>
</dbReference>
<evidence type="ECO:0000256" key="5">
    <source>
        <dbReference type="ARBA" id="ARBA00022884"/>
    </source>
</evidence>
<feature type="region of interest" description="Disordered" evidence="10">
    <location>
        <begin position="677"/>
        <end position="707"/>
    </location>
</feature>
<dbReference type="GO" id="GO:0016567">
    <property type="term" value="P:protein ubiquitination"/>
    <property type="evidence" value="ECO:0007669"/>
    <property type="project" value="TreeGrafter"/>
</dbReference>
<keyword evidence="5" id="KW-0694">RNA-binding</keyword>
<feature type="region of interest" description="Disordered" evidence="10">
    <location>
        <begin position="615"/>
        <end position="662"/>
    </location>
</feature>
<feature type="compositionally biased region" description="Polar residues" evidence="10">
    <location>
        <begin position="103"/>
        <end position="113"/>
    </location>
</feature>
<protein>
    <recommendedName>
        <fullName evidence="11">RING-type domain-containing protein</fullName>
    </recommendedName>
</protein>
<feature type="compositionally biased region" description="Basic and acidic residues" evidence="10">
    <location>
        <begin position="66"/>
        <end position="84"/>
    </location>
</feature>
<gene>
    <name evidence="12" type="primary">Mo01581</name>
    <name evidence="12" type="ORF">E5Q_01581</name>
</gene>
<feature type="compositionally biased region" description="Low complexity" evidence="10">
    <location>
        <begin position="434"/>
        <end position="445"/>
    </location>
</feature>
<dbReference type="CDD" id="cd16618">
    <property type="entry name" value="mRING-HC-C4C4_CNOT4"/>
    <property type="match status" value="1"/>
</dbReference>
<dbReference type="Pfam" id="PF14570">
    <property type="entry name" value="zf-RING_4"/>
    <property type="match status" value="1"/>
</dbReference>
<dbReference type="RefSeq" id="XP_014565903.1">
    <property type="nucleotide sequence ID" value="XM_014710417.1"/>
</dbReference>
<dbReference type="SUPFAM" id="SSF57850">
    <property type="entry name" value="RING/U-box"/>
    <property type="match status" value="1"/>
</dbReference>
<evidence type="ECO:0000256" key="3">
    <source>
        <dbReference type="ARBA" id="ARBA00022771"/>
    </source>
</evidence>
<feature type="compositionally biased region" description="Low complexity" evidence="10">
    <location>
        <begin position="390"/>
        <end position="406"/>
    </location>
</feature>
<keyword evidence="6 9" id="KW-0175">Coiled coil</keyword>
<evidence type="ECO:0000256" key="4">
    <source>
        <dbReference type="ARBA" id="ARBA00022833"/>
    </source>
</evidence>
<sequence>MATASSSAALSTYATPLGSGLPGVPGPSGSVASSSGHHERSSHHHHANHHHQTGERDRHRRSRNDHRHDRSDGHHRERDRDRDPAASSSNGRSSNYARHGAQSAHSTTSSLVNGGSGHVDAADDNASSALDFDNFDDEDIECPLCLDEMDLSDLNFKPCPCGYQICRFCWHNIKENLNGRCPACRRQYDDSTVEFKAMKPEELKRLQAAKRQKEKEKKELEITNRRHLSNVRVKQKNQVHITGLTTKYANEDTLHALKGSDHYGQYGKIAKMFVARKALHQGPSPAVQVPTSLLDSHYQPVNVYINYEQQRDAAACMAAVDGSTTADGLKLRATWGTTKYCTSYLRGQKCAIDGCMQAHETGEEVDGPILLAKEEISSMQHAAKQSETRAAASSAAPSLPASASWAKQPTTQPAKPSIQRQSSIRNAVPARPLSAASNPTTSSSRRSSEPQEAKPVLPSQPAVIPAVERLADVRNASNSLPALPPGLLPATSMLSAPPGLVPAGPPGLSASSTPISDASIPLPASDFAGFDQTLDTLADGGFSFSLDPDIVHHEAKPVSATASLNGSTSLLSSFEPGILTPSNLSGPSSPITSLRSSLDIMSIASPLATAQPSGYTGSFDPFAEVKPSQKLPSDDETETQPPASIRQSSRFGFARQPSSFSRGLNDQAKAAFLSSMSNEKHAMGRSPSSSGHFADLSSGPQAAPLPDAATLFPGVDLDASYSSALPPVFGLEGPHRKSPSPARHPNHHPLAYNIQHDPFAPQYAGNELFNDPAIVNMRNARPGYVPPFEYGRR</sequence>
<keyword evidence="13" id="KW-1185">Reference proteome</keyword>
<keyword evidence="2" id="KW-0479">Metal-binding</keyword>
<evidence type="ECO:0000256" key="1">
    <source>
        <dbReference type="ARBA" id="ARBA00004123"/>
    </source>
</evidence>
<feature type="compositionally biased region" description="Low complexity" evidence="10">
    <location>
        <begin position="1"/>
        <end position="19"/>
    </location>
</feature>
<name>G7DWG6_MIXOS</name>
<feature type="compositionally biased region" description="Polar residues" evidence="10">
    <location>
        <begin position="86"/>
        <end position="96"/>
    </location>
</feature>
<dbReference type="InterPro" id="IPR012677">
    <property type="entry name" value="Nucleotide-bd_a/b_plait_sf"/>
</dbReference>
<dbReference type="GO" id="GO:0030014">
    <property type="term" value="C:CCR4-NOT complex"/>
    <property type="evidence" value="ECO:0007669"/>
    <property type="project" value="InterPro"/>
</dbReference>
<proteinExistence type="predicted"/>
<dbReference type="Gene3D" id="3.30.70.330">
    <property type="match status" value="1"/>
</dbReference>
<evidence type="ECO:0000256" key="7">
    <source>
        <dbReference type="ARBA" id="ARBA00023242"/>
    </source>
</evidence>
<dbReference type="AlphaFoldDB" id="G7DWG6"/>
<dbReference type="HOGENOM" id="CLU_354140_0_0_1"/>
<evidence type="ECO:0000256" key="2">
    <source>
        <dbReference type="ARBA" id="ARBA00022723"/>
    </source>
</evidence>
<feature type="region of interest" description="Disordered" evidence="10">
    <location>
        <begin position="1"/>
        <end position="122"/>
    </location>
</feature>
<dbReference type="GO" id="GO:0004842">
    <property type="term" value="F:ubiquitin-protein transferase activity"/>
    <property type="evidence" value="ECO:0007669"/>
    <property type="project" value="InterPro"/>
</dbReference>
<dbReference type="InterPro" id="IPR039515">
    <property type="entry name" value="NOT4_mRING-HC-C4C4"/>
</dbReference>
<dbReference type="SMART" id="SM00361">
    <property type="entry name" value="RRM_1"/>
    <property type="match status" value="1"/>
</dbReference>
<accession>G7DWG6</accession>
<dbReference type="GO" id="GO:0003723">
    <property type="term" value="F:RNA binding"/>
    <property type="evidence" value="ECO:0007669"/>
    <property type="project" value="UniProtKB-KW"/>
</dbReference>
<dbReference type="OrthoDB" id="1923159at2759"/>
<evidence type="ECO:0000256" key="8">
    <source>
        <dbReference type="PROSITE-ProRule" id="PRU00175"/>
    </source>
</evidence>
<feature type="compositionally biased region" description="Basic residues" evidence="10">
    <location>
        <begin position="40"/>
        <end position="51"/>
    </location>
</feature>
<evidence type="ECO:0000256" key="6">
    <source>
        <dbReference type="ARBA" id="ARBA00023054"/>
    </source>
</evidence>
<dbReference type="FunFam" id="3.30.40.10:FF:000006">
    <property type="entry name" value="CCR4-NOT transcription complex subunit 4"/>
    <property type="match status" value="1"/>
</dbReference>
<feature type="compositionally biased region" description="Polar residues" evidence="10">
    <location>
        <begin position="639"/>
        <end position="662"/>
    </location>
</feature>
<evidence type="ECO:0000256" key="10">
    <source>
        <dbReference type="SAM" id="MobiDB-lite"/>
    </source>
</evidence>
<dbReference type="InterPro" id="IPR001841">
    <property type="entry name" value="Znf_RING"/>
</dbReference>
<reference evidence="12 13" key="2">
    <citation type="journal article" date="2012" name="Open Biol.">
        <title>Characteristics of nucleosomes and linker DNA regions on the genome of the basidiomycete Mixia osmundae revealed by mono- and dinucleosome mapping.</title>
        <authorList>
            <person name="Nishida H."/>
            <person name="Kondo S."/>
            <person name="Matsumoto T."/>
            <person name="Suzuki Y."/>
            <person name="Yoshikawa H."/>
            <person name="Taylor T.D."/>
            <person name="Sugiyama J."/>
        </authorList>
    </citation>
    <scope>NUCLEOTIDE SEQUENCE [LARGE SCALE GENOMIC DNA]</scope>
    <source>
        <strain evidence="13">CBS 9802 / IAM 14324 / JCM 22182 / KY 12970</strain>
    </source>
</reference>
<dbReference type="PANTHER" id="PTHR12603">
    <property type="entry name" value="CCR4-NOT TRANSCRIPTION COMPLEX RELATED"/>
    <property type="match status" value="1"/>
</dbReference>
<dbReference type="Gene3D" id="3.30.40.10">
    <property type="entry name" value="Zinc/RING finger domain, C3HC4 (zinc finger)"/>
    <property type="match status" value="1"/>
</dbReference>
<evidence type="ECO:0000256" key="9">
    <source>
        <dbReference type="SAM" id="Coils"/>
    </source>
</evidence>
<evidence type="ECO:0000259" key="11">
    <source>
        <dbReference type="PROSITE" id="PS50089"/>
    </source>
</evidence>
<dbReference type="GO" id="GO:0005634">
    <property type="term" value="C:nucleus"/>
    <property type="evidence" value="ECO:0007669"/>
    <property type="project" value="UniProtKB-SubCell"/>
</dbReference>
<comment type="caution">
    <text evidence="12">The sequence shown here is derived from an EMBL/GenBank/DDBJ whole genome shotgun (WGS) entry which is preliminary data.</text>
</comment>
<dbReference type="InterPro" id="IPR013083">
    <property type="entry name" value="Znf_RING/FYVE/PHD"/>
</dbReference>
<keyword evidence="7" id="KW-0539">Nucleus</keyword>
<feature type="coiled-coil region" evidence="9">
    <location>
        <begin position="199"/>
        <end position="230"/>
    </location>
</feature>
<dbReference type="eggNOG" id="KOG2068">
    <property type="taxonomic scope" value="Eukaryota"/>
</dbReference>
<dbReference type="Proteomes" id="UP000009131">
    <property type="component" value="Unassembled WGS sequence"/>
</dbReference>
<dbReference type="InterPro" id="IPR003954">
    <property type="entry name" value="RRM_euk-type"/>
</dbReference>
<feature type="compositionally biased region" description="Polar residues" evidence="10">
    <location>
        <begin position="407"/>
        <end position="425"/>
    </location>
</feature>
<feature type="domain" description="RING-type" evidence="11">
    <location>
        <begin position="142"/>
        <end position="185"/>
    </location>
</feature>
<evidence type="ECO:0000313" key="12">
    <source>
        <dbReference type="EMBL" id="GAA94926.1"/>
    </source>
</evidence>
<dbReference type="PANTHER" id="PTHR12603:SF0">
    <property type="entry name" value="CCR4-NOT TRANSCRIPTION COMPLEX SUBUNIT 4"/>
    <property type="match status" value="1"/>
</dbReference>
<dbReference type="InParanoid" id="G7DWG6"/>
<dbReference type="STRING" id="764103.G7DWG6"/>
<feature type="region of interest" description="Disordered" evidence="10">
    <location>
        <begin position="378"/>
        <end position="460"/>
    </location>
</feature>
<organism evidence="12 13">
    <name type="scientific">Mixia osmundae (strain CBS 9802 / IAM 14324 / JCM 22182 / KY 12970)</name>
    <dbReference type="NCBI Taxonomy" id="764103"/>
    <lineage>
        <taxon>Eukaryota</taxon>
        <taxon>Fungi</taxon>
        <taxon>Dikarya</taxon>
        <taxon>Basidiomycota</taxon>
        <taxon>Pucciniomycotina</taxon>
        <taxon>Mixiomycetes</taxon>
        <taxon>Mixiales</taxon>
        <taxon>Mixiaceae</taxon>
        <taxon>Mixia</taxon>
    </lineage>
</organism>
<reference evidence="12 13" key="1">
    <citation type="journal article" date="2011" name="J. Gen. Appl. Microbiol.">
        <title>Draft genome sequencing of the enigmatic basidiomycete Mixia osmundae.</title>
        <authorList>
            <person name="Nishida H."/>
            <person name="Nagatsuka Y."/>
            <person name="Sugiyama J."/>
        </authorList>
    </citation>
    <scope>NUCLEOTIDE SEQUENCE [LARGE SCALE GENOMIC DNA]</scope>
    <source>
        <strain evidence="13">CBS 9802 / IAM 14324 / JCM 22182 / KY 12970</strain>
    </source>
</reference>
<keyword evidence="4" id="KW-0862">Zinc</keyword>
<dbReference type="PROSITE" id="PS50089">
    <property type="entry name" value="ZF_RING_2"/>
    <property type="match status" value="1"/>
</dbReference>
<evidence type="ECO:0000313" key="13">
    <source>
        <dbReference type="Proteomes" id="UP000009131"/>
    </source>
</evidence>
<comment type="subcellular location">
    <subcellularLocation>
        <location evidence="1">Nucleus</location>
    </subcellularLocation>
</comment>